<dbReference type="Pfam" id="PF13621">
    <property type="entry name" value="Cupin_8"/>
    <property type="match status" value="1"/>
</dbReference>
<dbReference type="Gene3D" id="2.60.120.650">
    <property type="entry name" value="Cupin"/>
    <property type="match status" value="1"/>
</dbReference>
<feature type="domain" description="JmjC" evidence="1">
    <location>
        <begin position="208"/>
        <end position="347"/>
    </location>
</feature>
<dbReference type="SMART" id="SM00558">
    <property type="entry name" value="JmjC"/>
    <property type="match status" value="1"/>
</dbReference>
<name>A0A7C3VUE5_9CYAN</name>
<dbReference type="PROSITE" id="PS51184">
    <property type="entry name" value="JMJC"/>
    <property type="match status" value="1"/>
</dbReference>
<dbReference type="PANTHER" id="PTHR12461">
    <property type="entry name" value="HYPOXIA-INDUCIBLE FACTOR 1 ALPHA INHIBITOR-RELATED"/>
    <property type="match status" value="1"/>
</dbReference>
<dbReference type="PANTHER" id="PTHR12461:SF105">
    <property type="entry name" value="HYPOXIA-INDUCIBLE FACTOR 1-ALPHA INHIBITOR"/>
    <property type="match status" value="1"/>
</dbReference>
<evidence type="ECO:0000313" key="2">
    <source>
        <dbReference type="EMBL" id="HGG02195.1"/>
    </source>
</evidence>
<organism evidence="2">
    <name type="scientific">Planktothricoides sp. SpSt-374</name>
    <dbReference type="NCBI Taxonomy" id="2282167"/>
    <lineage>
        <taxon>Bacteria</taxon>
        <taxon>Bacillati</taxon>
        <taxon>Cyanobacteriota</taxon>
        <taxon>Cyanophyceae</taxon>
        <taxon>Oscillatoriophycideae</taxon>
        <taxon>Oscillatoriales</taxon>
        <taxon>Oscillatoriaceae</taxon>
        <taxon>Planktothricoides</taxon>
    </lineage>
</organism>
<gene>
    <name evidence="2" type="ORF">ENR15_16505</name>
</gene>
<evidence type="ECO:0000259" key="1">
    <source>
        <dbReference type="PROSITE" id="PS51184"/>
    </source>
</evidence>
<protein>
    <submittedName>
        <fullName evidence="2">Cupin-like domain-containing protein</fullName>
    </submittedName>
</protein>
<accession>A0A7C3VUE5</accession>
<proteinExistence type="predicted"/>
<sequence>MYSQTQFLPDEWRRWIASQKLQGVADGAIVHEIVKKGYDIRIAQAEVRAIAAHPCFQLSSELAAKVQTMEGELNLQTQQIQRLEYQLDIYHQIEKTSPKYGTIERVSRPSRQEFLEKYYLTNTPVIITDIMSNWPGLKLWNPDYLKAKYGDVLVDVQFNRTANPLYEIEKSKHKKTMPLGEYADLVVNGGVTNDYYMVPFNGNLYKKELQGLFEEMDIFPEYLDPLKQNQIAFWFGPAGTVTPLHYDAISSLLTQVYGRKRIRLISPNQKHLVYNYQTYFSSVDLENPDLDKYPRFRDVNIMETVLHPGEVMFMPVGWWHHVNGLDITISVSFMNFLFDNNYKSVPC</sequence>
<dbReference type="InterPro" id="IPR041667">
    <property type="entry name" value="Cupin_8"/>
</dbReference>
<dbReference type="EMBL" id="DSPX01000168">
    <property type="protein sequence ID" value="HGG02195.1"/>
    <property type="molecule type" value="Genomic_DNA"/>
</dbReference>
<reference evidence="2" key="1">
    <citation type="journal article" date="2020" name="mSystems">
        <title>Genome- and Community-Level Interaction Insights into Carbon Utilization and Element Cycling Functions of Hydrothermarchaeota in Hydrothermal Sediment.</title>
        <authorList>
            <person name="Zhou Z."/>
            <person name="Liu Y."/>
            <person name="Xu W."/>
            <person name="Pan J."/>
            <person name="Luo Z.H."/>
            <person name="Li M."/>
        </authorList>
    </citation>
    <scope>NUCLEOTIDE SEQUENCE [LARGE SCALE GENOMIC DNA]</scope>
    <source>
        <strain evidence="2">SpSt-374</strain>
    </source>
</reference>
<comment type="caution">
    <text evidence="2">The sequence shown here is derived from an EMBL/GenBank/DDBJ whole genome shotgun (WGS) entry which is preliminary data.</text>
</comment>
<dbReference type="SUPFAM" id="SSF51197">
    <property type="entry name" value="Clavaminate synthase-like"/>
    <property type="match status" value="1"/>
</dbReference>
<dbReference type="AlphaFoldDB" id="A0A7C3VUE5"/>
<dbReference type="InterPro" id="IPR003347">
    <property type="entry name" value="JmjC_dom"/>
</dbReference>